<dbReference type="Pfam" id="PF00135">
    <property type="entry name" value="COesterase"/>
    <property type="match status" value="1"/>
</dbReference>
<keyword evidence="4" id="KW-1015">Disulfide bond</keyword>
<protein>
    <recommendedName>
        <fullName evidence="6">Carboxylic ester hydrolase</fullName>
        <ecNumber evidence="6">3.1.1.-</ecNumber>
    </recommendedName>
</protein>
<accession>A0ABN8B562</accession>
<organism evidence="8 9">
    <name type="scientific">Chilo suppressalis</name>
    <name type="common">Asiatic rice borer moth</name>
    <dbReference type="NCBI Taxonomy" id="168631"/>
    <lineage>
        <taxon>Eukaryota</taxon>
        <taxon>Metazoa</taxon>
        <taxon>Ecdysozoa</taxon>
        <taxon>Arthropoda</taxon>
        <taxon>Hexapoda</taxon>
        <taxon>Insecta</taxon>
        <taxon>Pterygota</taxon>
        <taxon>Neoptera</taxon>
        <taxon>Endopterygota</taxon>
        <taxon>Lepidoptera</taxon>
        <taxon>Glossata</taxon>
        <taxon>Ditrysia</taxon>
        <taxon>Pyraloidea</taxon>
        <taxon>Crambidae</taxon>
        <taxon>Crambinae</taxon>
        <taxon>Chilo</taxon>
    </lineage>
</organism>
<dbReference type="EC" id="3.1.1.-" evidence="6"/>
<dbReference type="SUPFAM" id="SSF53474">
    <property type="entry name" value="alpha/beta-Hydrolases"/>
    <property type="match status" value="1"/>
</dbReference>
<evidence type="ECO:0000256" key="5">
    <source>
        <dbReference type="ARBA" id="ARBA00023180"/>
    </source>
</evidence>
<evidence type="ECO:0000256" key="6">
    <source>
        <dbReference type="RuleBase" id="RU361235"/>
    </source>
</evidence>
<evidence type="ECO:0000256" key="2">
    <source>
        <dbReference type="ARBA" id="ARBA00022487"/>
    </source>
</evidence>
<evidence type="ECO:0000313" key="9">
    <source>
        <dbReference type="Proteomes" id="UP001153292"/>
    </source>
</evidence>
<keyword evidence="3 6" id="KW-0378">Hydrolase</keyword>
<keyword evidence="9" id="KW-1185">Reference proteome</keyword>
<dbReference type="InterPro" id="IPR019826">
    <property type="entry name" value="Carboxylesterase_B_AS"/>
</dbReference>
<sequence>MFRILALVVALTCACAHKDHHHGTTEACEASEPVTVTPSGRIRGSWLQTRRGRRVQAYRGVRYAAPPTGELRFQPPKPILQYQSEVDARTEGPACPQPVIDPDYFLDEDCLRINIYTPEKKPSKPLPVVMYIHSGGFYSASGRSDLAGPDYLLDKDIVLVTINYRLASLGFLSTGDKYAPGNNGFKDQVVALEWVRRNIAPFGGDPDLVTISGCSAGSFSVLLHMVSPMSKGLFHRAMSISGSPISQVAVRPHQKELAIKQAQLLNCPVDSSEAIVSCLKTKPWRDIANSLDKMFTFGYDPILLWAPIVEPDVGQERFLVENPLESVQNGRMHPVPYIISQTTREFFWKAFSILKNENYTNTMNAEWERIAPVSFLLPPERSKEAADRLKQAYLDGKPLRNDSVTADGLGKLYGDSVTAFGVHRLANLMCRHSPHKVFYYEFAYVGNRSHYQSPVTGKPVGAAHHDDLIYLFGLPVSFPIIPADDSRDSSIVDLMTEIVYNFAKKGDPNPLSMGPSWPAMTPQHRQFLRVSSPPTVQQNMFEDRFRVWDEIYPIKY</sequence>
<comment type="similarity">
    <text evidence="1 6">Belongs to the type-B carboxylesterase/lipase family.</text>
</comment>
<dbReference type="InterPro" id="IPR002018">
    <property type="entry name" value="CarbesteraseB"/>
</dbReference>
<dbReference type="Gene3D" id="3.40.50.1820">
    <property type="entry name" value="alpha/beta hydrolase"/>
    <property type="match status" value="1"/>
</dbReference>
<dbReference type="PANTHER" id="PTHR43142:SF1">
    <property type="entry name" value="CARBOXYLIC ESTER HYDROLASE"/>
    <property type="match status" value="1"/>
</dbReference>
<feature type="domain" description="Carboxylesterase type B" evidence="7">
    <location>
        <begin position="32"/>
        <end position="548"/>
    </location>
</feature>
<dbReference type="InterPro" id="IPR029058">
    <property type="entry name" value="AB_hydrolase_fold"/>
</dbReference>
<dbReference type="PROSITE" id="PS00122">
    <property type="entry name" value="CARBOXYLESTERASE_B_1"/>
    <property type="match status" value="1"/>
</dbReference>
<gene>
    <name evidence="8" type="ORF">CHILSU_LOCUS6554</name>
</gene>
<proteinExistence type="inferred from homology"/>
<name>A0ABN8B562_CHISP</name>
<feature type="signal peptide" evidence="6">
    <location>
        <begin position="1"/>
        <end position="16"/>
    </location>
</feature>
<reference evidence="8" key="1">
    <citation type="submission" date="2021-12" db="EMBL/GenBank/DDBJ databases">
        <authorList>
            <person name="King R."/>
        </authorList>
    </citation>
    <scope>NUCLEOTIDE SEQUENCE</scope>
</reference>
<evidence type="ECO:0000259" key="7">
    <source>
        <dbReference type="Pfam" id="PF00135"/>
    </source>
</evidence>
<evidence type="ECO:0000256" key="3">
    <source>
        <dbReference type="ARBA" id="ARBA00022801"/>
    </source>
</evidence>
<dbReference type="Proteomes" id="UP001153292">
    <property type="component" value="Chromosome 23"/>
</dbReference>
<dbReference type="PROSITE" id="PS51257">
    <property type="entry name" value="PROKAR_LIPOPROTEIN"/>
    <property type="match status" value="1"/>
</dbReference>
<dbReference type="PANTHER" id="PTHR43142">
    <property type="entry name" value="CARBOXYLIC ESTER HYDROLASE"/>
    <property type="match status" value="1"/>
</dbReference>
<keyword evidence="6" id="KW-0732">Signal</keyword>
<feature type="chain" id="PRO_5044976394" description="Carboxylic ester hydrolase" evidence="6">
    <location>
        <begin position="17"/>
        <end position="556"/>
    </location>
</feature>
<evidence type="ECO:0000313" key="8">
    <source>
        <dbReference type="EMBL" id="CAH0403287.1"/>
    </source>
</evidence>
<keyword evidence="5" id="KW-0325">Glycoprotein</keyword>
<evidence type="ECO:0000256" key="4">
    <source>
        <dbReference type="ARBA" id="ARBA00023157"/>
    </source>
</evidence>
<evidence type="ECO:0000256" key="1">
    <source>
        <dbReference type="ARBA" id="ARBA00005964"/>
    </source>
</evidence>
<keyword evidence="2" id="KW-0719">Serine esterase</keyword>
<dbReference type="EMBL" id="OU963916">
    <property type="protein sequence ID" value="CAH0403287.1"/>
    <property type="molecule type" value="Genomic_DNA"/>
</dbReference>